<proteinExistence type="predicted"/>
<dbReference type="Proteomes" id="UP000268014">
    <property type="component" value="Unassembled WGS sequence"/>
</dbReference>
<name>A0A0N4W2D9_HAEPC</name>
<dbReference type="EMBL" id="UZAF01016154">
    <property type="protein sequence ID" value="VDO21885.1"/>
    <property type="molecule type" value="Genomic_DNA"/>
</dbReference>
<dbReference type="OrthoDB" id="10487462at2759"/>
<evidence type="ECO:0000313" key="3">
    <source>
        <dbReference type="WBParaSite" id="HPLM_0000388401-mRNA-1"/>
    </source>
</evidence>
<reference evidence="3" key="1">
    <citation type="submission" date="2017-02" db="UniProtKB">
        <authorList>
            <consortium name="WormBaseParasite"/>
        </authorList>
    </citation>
    <scope>IDENTIFICATION</scope>
</reference>
<keyword evidence="2" id="KW-1185">Reference proteome</keyword>
<reference evidence="1 2" key="2">
    <citation type="submission" date="2018-11" db="EMBL/GenBank/DDBJ databases">
        <authorList>
            <consortium name="Pathogen Informatics"/>
        </authorList>
    </citation>
    <scope>NUCLEOTIDE SEQUENCE [LARGE SCALE GENOMIC DNA]</scope>
    <source>
        <strain evidence="1 2">MHpl1</strain>
    </source>
</reference>
<dbReference type="AlphaFoldDB" id="A0A0N4W2D9"/>
<evidence type="ECO:0000313" key="2">
    <source>
        <dbReference type="Proteomes" id="UP000268014"/>
    </source>
</evidence>
<protein>
    <submittedName>
        <fullName evidence="3">DUF294_C domain-containing protein</fullName>
    </submittedName>
</protein>
<organism evidence="3">
    <name type="scientific">Haemonchus placei</name>
    <name type="common">Barber's pole worm</name>
    <dbReference type="NCBI Taxonomy" id="6290"/>
    <lineage>
        <taxon>Eukaryota</taxon>
        <taxon>Metazoa</taxon>
        <taxon>Ecdysozoa</taxon>
        <taxon>Nematoda</taxon>
        <taxon>Chromadorea</taxon>
        <taxon>Rhabditida</taxon>
        <taxon>Rhabditina</taxon>
        <taxon>Rhabditomorpha</taxon>
        <taxon>Strongyloidea</taxon>
        <taxon>Trichostrongylidae</taxon>
        <taxon>Haemonchus</taxon>
    </lineage>
</organism>
<dbReference type="WBParaSite" id="HPLM_0000388401-mRNA-1">
    <property type="protein sequence ID" value="HPLM_0000388401-mRNA-1"/>
    <property type="gene ID" value="HPLM_0000388401"/>
</dbReference>
<accession>A0A0N4W2D9</accession>
<gene>
    <name evidence="1" type="ORF">HPLM_LOCUS3876</name>
</gene>
<evidence type="ECO:0000313" key="1">
    <source>
        <dbReference type="EMBL" id="VDO21885.1"/>
    </source>
</evidence>
<sequence>MHTSEDQWLPGRLASLVEAVSPPRQAHAAKLFFMFTETALRAMATSAGEKPPVAMPGKLIEPMERAHAWAGRQLNKAQRIIRELSLSHADPKDITLQ</sequence>